<feature type="non-terminal residue" evidence="7">
    <location>
        <position position="1"/>
    </location>
</feature>
<comment type="caution">
    <text evidence="7">The sequence shown here is derived from an EMBL/GenBank/DDBJ whole genome shotgun (WGS) entry which is preliminary data.</text>
</comment>
<keyword evidence="2" id="KW-0479">Metal-binding</keyword>
<keyword evidence="4" id="KW-0862">Zinc</keyword>
<evidence type="ECO:0000256" key="2">
    <source>
        <dbReference type="ARBA" id="ARBA00022723"/>
    </source>
</evidence>
<gene>
    <name evidence="7" type="ORF">ACFQE1_15300</name>
</gene>
<keyword evidence="5" id="KW-0482">Metalloprotease</keyword>
<dbReference type="EMBL" id="JBHSWU010000663">
    <property type="protein sequence ID" value="MFC6725709.1"/>
    <property type="molecule type" value="Genomic_DNA"/>
</dbReference>
<sequence length="87" mass="9538">YELDPEAALEAIERVESSGRDVVGFYHSHPRGPLEPSATDRARATWPGYVYCIVVPGGESGTSSEGVRAWRWTGEAFESLDVEVPND</sequence>
<dbReference type="SUPFAM" id="SSF102712">
    <property type="entry name" value="JAB1/MPN domain"/>
    <property type="match status" value="1"/>
</dbReference>
<protein>
    <submittedName>
        <fullName evidence="7">Mov34/MPN/PAD-1 family protein</fullName>
    </submittedName>
</protein>
<dbReference type="InterPro" id="IPR037518">
    <property type="entry name" value="MPN"/>
</dbReference>
<dbReference type="GO" id="GO:0008237">
    <property type="term" value="F:metallopeptidase activity"/>
    <property type="evidence" value="ECO:0007669"/>
    <property type="project" value="UniProtKB-KW"/>
</dbReference>
<organism evidence="7 8">
    <name type="scientific">Halobium palmae</name>
    <dbReference type="NCBI Taxonomy" id="1776492"/>
    <lineage>
        <taxon>Archaea</taxon>
        <taxon>Methanobacteriati</taxon>
        <taxon>Methanobacteriota</taxon>
        <taxon>Stenosarchaea group</taxon>
        <taxon>Halobacteria</taxon>
        <taxon>Halobacteriales</taxon>
        <taxon>Haloferacaceae</taxon>
        <taxon>Halobium</taxon>
    </lineage>
</organism>
<dbReference type="PROSITE" id="PS50249">
    <property type="entry name" value="MPN"/>
    <property type="match status" value="1"/>
</dbReference>
<evidence type="ECO:0000256" key="3">
    <source>
        <dbReference type="ARBA" id="ARBA00022801"/>
    </source>
</evidence>
<evidence type="ECO:0000313" key="7">
    <source>
        <dbReference type="EMBL" id="MFC6725709.1"/>
    </source>
</evidence>
<accession>A0ABD5S208</accession>
<dbReference type="PANTHER" id="PTHR34858:SF1">
    <property type="entry name" value="CYSO-CYSTEINE PEPTIDASE"/>
    <property type="match status" value="1"/>
</dbReference>
<dbReference type="Proteomes" id="UP001596328">
    <property type="component" value="Unassembled WGS sequence"/>
</dbReference>
<keyword evidence="3" id="KW-0378">Hydrolase</keyword>
<feature type="domain" description="MPN" evidence="6">
    <location>
        <begin position="1"/>
        <end position="76"/>
    </location>
</feature>
<evidence type="ECO:0000259" key="6">
    <source>
        <dbReference type="PROSITE" id="PS50249"/>
    </source>
</evidence>
<keyword evidence="1" id="KW-0645">Protease</keyword>
<evidence type="ECO:0000256" key="4">
    <source>
        <dbReference type="ARBA" id="ARBA00022833"/>
    </source>
</evidence>
<name>A0ABD5S208_9EURY</name>
<dbReference type="InterPro" id="IPR028090">
    <property type="entry name" value="JAB_dom_prok"/>
</dbReference>
<evidence type="ECO:0000256" key="5">
    <source>
        <dbReference type="ARBA" id="ARBA00023049"/>
    </source>
</evidence>
<evidence type="ECO:0000313" key="8">
    <source>
        <dbReference type="Proteomes" id="UP001596328"/>
    </source>
</evidence>
<reference evidence="7 8" key="1">
    <citation type="journal article" date="2019" name="Int. J. Syst. Evol. Microbiol.">
        <title>The Global Catalogue of Microorganisms (GCM) 10K type strain sequencing project: providing services to taxonomists for standard genome sequencing and annotation.</title>
        <authorList>
            <consortium name="The Broad Institute Genomics Platform"/>
            <consortium name="The Broad Institute Genome Sequencing Center for Infectious Disease"/>
            <person name="Wu L."/>
            <person name="Ma J."/>
        </authorList>
    </citation>
    <scope>NUCLEOTIDE SEQUENCE [LARGE SCALE GENOMIC DNA]</scope>
    <source>
        <strain evidence="7 8">NBRC 111368</strain>
    </source>
</reference>
<keyword evidence="8" id="KW-1185">Reference proteome</keyword>
<dbReference type="AlphaFoldDB" id="A0ABD5S208"/>
<dbReference type="GO" id="GO:0006508">
    <property type="term" value="P:proteolysis"/>
    <property type="evidence" value="ECO:0007669"/>
    <property type="project" value="UniProtKB-KW"/>
</dbReference>
<dbReference type="Gene3D" id="3.40.140.10">
    <property type="entry name" value="Cytidine Deaminase, domain 2"/>
    <property type="match status" value="1"/>
</dbReference>
<dbReference type="InterPro" id="IPR051929">
    <property type="entry name" value="VirAsm_ModProt"/>
</dbReference>
<proteinExistence type="predicted"/>
<dbReference type="GO" id="GO:0046872">
    <property type="term" value="F:metal ion binding"/>
    <property type="evidence" value="ECO:0007669"/>
    <property type="project" value="UniProtKB-KW"/>
</dbReference>
<dbReference type="PANTHER" id="PTHR34858">
    <property type="entry name" value="CYSO-CYSTEINE PEPTIDASE"/>
    <property type="match status" value="1"/>
</dbReference>
<evidence type="ECO:0000256" key="1">
    <source>
        <dbReference type="ARBA" id="ARBA00022670"/>
    </source>
</evidence>
<dbReference type="Pfam" id="PF14464">
    <property type="entry name" value="Prok-JAB"/>
    <property type="match status" value="1"/>
</dbReference>